<sequence>MQNRTARKPHESTLVSPGITPSTRQTPAMKDSKMCDMRHHPLFQKSNLNSRRRCYRWTTLRGRESEGTIFLLRAYCALQQRSVDVCGAYAGACFLHVCSLPLCSVYTKAIYSVVPVS</sequence>
<dbReference type="EnsemblMetazoa" id="OVOC2514.1">
    <property type="protein sequence ID" value="OVOC2514.1"/>
    <property type="gene ID" value="WBGene00239323"/>
</dbReference>
<proteinExistence type="predicted"/>
<dbReference type="AlphaFoldDB" id="A0A8R1XRA4"/>
<protein>
    <submittedName>
        <fullName evidence="2">Uncharacterized protein</fullName>
    </submittedName>
</protein>
<feature type="compositionally biased region" description="Polar residues" evidence="1">
    <location>
        <begin position="13"/>
        <end position="26"/>
    </location>
</feature>
<evidence type="ECO:0000256" key="1">
    <source>
        <dbReference type="SAM" id="MobiDB-lite"/>
    </source>
</evidence>
<feature type="region of interest" description="Disordered" evidence="1">
    <location>
        <begin position="1"/>
        <end position="30"/>
    </location>
</feature>
<reference evidence="3" key="1">
    <citation type="submission" date="2013-10" db="EMBL/GenBank/DDBJ databases">
        <title>Genome sequencing of Onchocerca volvulus.</title>
        <authorList>
            <person name="Cotton J."/>
            <person name="Tsai J."/>
            <person name="Stanley E."/>
            <person name="Tracey A."/>
            <person name="Holroyd N."/>
            <person name="Lustigman S."/>
            <person name="Berriman M."/>
        </authorList>
    </citation>
    <scope>NUCLEOTIDE SEQUENCE</scope>
</reference>
<dbReference type="Proteomes" id="UP000024404">
    <property type="component" value="Unassembled WGS sequence"/>
</dbReference>
<dbReference type="EMBL" id="CMVM020000074">
    <property type="status" value="NOT_ANNOTATED_CDS"/>
    <property type="molecule type" value="Genomic_DNA"/>
</dbReference>
<keyword evidence="3" id="KW-1185">Reference proteome</keyword>
<name>A0A8R1XRA4_ONCVO</name>
<evidence type="ECO:0000313" key="2">
    <source>
        <dbReference type="EnsemblMetazoa" id="OVOC2514.1"/>
    </source>
</evidence>
<evidence type="ECO:0000313" key="3">
    <source>
        <dbReference type="Proteomes" id="UP000024404"/>
    </source>
</evidence>
<accession>A0A8R1XRA4</accession>
<organism evidence="2 3">
    <name type="scientific">Onchocerca volvulus</name>
    <dbReference type="NCBI Taxonomy" id="6282"/>
    <lineage>
        <taxon>Eukaryota</taxon>
        <taxon>Metazoa</taxon>
        <taxon>Ecdysozoa</taxon>
        <taxon>Nematoda</taxon>
        <taxon>Chromadorea</taxon>
        <taxon>Rhabditida</taxon>
        <taxon>Spirurina</taxon>
        <taxon>Spiruromorpha</taxon>
        <taxon>Filarioidea</taxon>
        <taxon>Onchocercidae</taxon>
        <taxon>Onchocerca</taxon>
    </lineage>
</organism>
<reference evidence="2" key="2">
    <citation type="submission" date="2022-06" db="UniProtKB">
        <authorList>
            <consortium name="EnsemblMetazoa"/>
        </authorList>
    </citation>
    <scope>IDENTIFICATION</scope>
</reference>